<dbReference type="InParanoid" id="A0A212RDV7"/>
<dbReference type="InterPro" id="IPR006059">
    <property type="entry name" value="SBP"/>
</dbReference>
<dbReference type="Gene3D" id="3.40.190.10">
    <property type="entry name" value="Periplasmic binding protein-like II"/>
    <property type="match status" value="1"/>
</dbReference>
<dbReference type="SUPFAM" id="SSF53850">
    <property type="entry name" value="Periplasmic binding protein-like II"/>
    <property type="match status" value="1"/>
</dbReference>
<gene>
    <name evidence="4" type="ORF">SAMN02746019_00012100</name>
</gene>
<evidence type="ECO:0000256" key="1">
    <source>
        <dbReference type="ARBA" id="ARBA00008520"/>
    </source>
</evidence>
<feature type="signal peptide" evidence="3">
    <location>
        <begin position="1"/>
        <end position="21"/>
    </location>
</feature>
<sequence length="422" mass="47679">MKRIGLALVILMLALSACVPAATPTPERIVETRVVERTVEVEKTVEVTKVIPTLTVIGPWAGAEMDQFLPVLKAAEEKLGMKIQYRIYRAEDLSQVLPPQFEAKQAPGDVIFMWEWWVRENKDHAVDLTDLWQKEANQFVLQPTTVDGRVYAVPYVLFVKPGFWYKKSFFQKHNLQPPTTWEEFLALLDKISAIPGIKKAIITGDGVGWPISDIVEHFLITFGGPELQQNLIAGKVRFTDPQVRSIFAERLVPLLGKYFSDPVEWTQAIDLWWNEEYGLFFMGNWLTGMVKDPNDLGVFTLPGARGVVGGTDWAFIPKYSENVEAAKQLIAFMISKEGMEVRAKQGGKLASRKDIPPDVYPPADRALAEALAKVEQPTVPDLDDAVGGDWQRLFWDQMKLLWVRPQALDSVLRQLDAKFPTK</sequence>
<dbReference type="PANTHER" id="PTHR43649:SF29">
    <property type="entry name" value="OSMOPROTECTIVE COMPOUNDS-BINDING PROTEIN GGTB"/>
    <property type="match status" value="1"/>
</dbReference>
<accession>A0A212RDV7</accession>
<keyword evidence="5" id="KW-1185">Reference proteome</keyword>
<dbReference type="RefSeq" id="WP_200808183.1">
    <property type="nucleotide sequence ID" value="NZ_FYEK01000044.1"/>
</dbReference>
<dbReference type="Pfam" id="PF01547">
    <property type="entry name" value="SBP_bac_1"/>
    <property type="match status" value="1"/>
</dbReference>
<evidence type="ECO:0000256" key="3">
    <source>
        <dbReference type="SAM" id="SignalP"/>
    </source>
</evidence>
<name>A0A212RDV7_9CHLR</name>
<keyword evidence="3" id="KW-0732">Signal</keyword>
<keyword evidence="2" id="KW-0813">Transport</keyword>
<dbReference type="Proteomes" id="UP000197025">
    <property type="component" value="Unassembled WGS sequence"/>
</dbReference>
<dbReference type="PROSITE" id="PS51257">
    <property type="entry name" value="PROKAR_LIPOPROTEIN"/>
    <property type="match status" value="1"/>
</dbReference>
<dbReference type="AlphaFoldDB" id="A0A212RDV7"/>
<proteinExistence type="inferred from homology"/>
<evidence type="ECO:0000313" key="4">
    <source>
        <dbReference type="EMBL" id="SNB70352.1"/>
    </source>
</evidence>
<comment type="similarity">
    <text evidence="1">Belongs to the bacterial solute-binding protein 1 family.</text>
</comment>
<organism evidence="4 5">
    <name type="scientific">Thermoflexus hugenholtzii JAD2</name>
    <dbReference type="NCBI Taxonomy" id="877466"/>
    <lineage>
        <taxon>Bacteria</taxon>
        <taxon>Bacillati</taxon>
        <taxon>Chloroflexota</taxon>
        <taxon>Thermoflexia</taxon>
        <taxon>Thermoflexales</taxon>
        <taxon>Thermoflexaceae</taxon>
        <taxon>Thermoflexus</taxon>
    </lineage>
</organism>
<feature type="chain" id="PRO_5012103528" evidence="3">
    <location>
        <begin position="22"/>
        <end position="422"/>
    </location>
</feature>
<reference evidence="5" key="1">
    <citation type="submission" date="2017-06" db="EMBL/GenBank/DDBJ databases">
        <authorList>
            <person name="Varghese N."/>
            <person name="Submissions S."/>
        </authorList>
    </citation>
    <scope>NUCLEOTIDE SEQUENCE [LARGE SCALE GENOMIC DNA]</scope>
    <source>
        <strain evidence="5">JAD2</strain>
    </source>
</reference>
<evidence type="ECO:0000313" key="5">
    <source>
        <dbReference type="Proteomes" id="UP000197025"/>
    </source>
</evidence>
<evidence type="ECO:0000256" key="2">
    <source>
        <dbReference type="ARBA" id="ARBA00022448"/>
    </source>
</evidence>
<protein>
    <submittedName>
        <fullName evidence="4">Carbohydrate ABC transporter substrate-binding protein, CUT1 family</fullName>
    </submittedName>
</protein>
<dbReference type="EMBL" id="FYEK01000044">
    <property type="protein sequence ID" value="SNB70352.1"/>
    <property type="molecule type" value="Genomic_DNA"/>
</dbReference>
<dbReference type="InterPro" id="IPR050490">
    <property type="entry name" value="Bact_solute-bd_prot1"/>
</dbReference>
<dbReference type="PANTHER" id="PTHR43649">
    <property type="entry name" value="ARABINOSE-BINDING PROTEIN-RELATED"/>
    <property type="match status" value="1"/>
</dbReference>